<dbReference type="EMBL" id="JXTB01000043">
    <property type="protein sequence ID" value="PON71706.1"/>
    <property type="molecule type" value="Genomic_DNA"/>
</dbReference>
<organism evidence="1 2">
    <name type="scientific">Parasponia andersonii</name>
    <name type="common">Sponia andersonii</name>
    <dbReference type="NCBI Taxonomy" id="3476"/>
    <lineage>
        <taxon>Eukaryota</taxon>
        <taxon>Viridiplantae</taxon>
        <taxon>Streptophyta</taxon>
        <taxon>Embryophyta</taxon>
        <taxon>Tracheophyta</taxon>
        <taxon>Spermatophyta</taxon>
        <taxon>Magnoliopsida</taxon>
        <taxon>eudicotyledons</taxon>
        <taxon>Gunneridae</taxon>
        <taxon>Pentapetalae</taxon>
        <taxon>rosids</taxon>
        <taxon>fabids</taxon>
        <taxon>Rosales</taxon>
        <taxon>Cannabaceae</taxon>
        <taxon>Parasponia</taxon>
    </lineage>
</organism>
<sequence>MEKEGWKCVRKPTKIEIEFVRGEQAREYNVKKSTSSPWPWEGGFLELSQEVVSSFSLFLPKKIEFWFVPKAGM</sequence>
<protein>
    <submittedName>
        <fullName evidence="1">Uncharacterized protein</fullName>
    </submittedName>
</protein>
<dbReference type="Proteomes" id="UP000237105">
    <property type="component" value="Unassembled WGS sequence"/>
</dbReference>
<evidence type="ECO:0000313" key="1">
    <source>
        <dbReference type="EMBL" id="PON71706.1"/>
    </source>
</evidence>
<accession>A0A2P5DEH1</accession>
<comment type="caution">
    <text evidence="1">The sequence shown here is derived from an EMBL/GenBank/DDBJ whole genome shotgun (WGS) entry which is preliminary data.</text>
</comment>
<gene>
    <name evidence="1" type="ORF">PanWU01x14_071610</name>
</gene>
<proteinExistence type="predicted"/>
<reference evidence="2" key="1">
    <citation type="submission" date="2016-06" db="EMBL/GenBank/DDBJ databases">
        <title>Parallel loss of symbiosis genes in relatives of nitrogen-fixing non-legume Parasponia.</title>
        <authorList>
            <person name="Van Velzen R."/>
            <person name="Holmer R."/>
            <person name="Bu F."/>
            <person name="Rutten L."/>
            <person name="Van Zeijl A."/>
            <person name="Liu W."/>
            <person name="Santuari L."/>
            <person name="Cao Q."/>
            <person name="Sharma T."/>
            <person name="Shen D."/>
            <person name="Roswanjaya Y."/>
            <person name="Wardhani T."/>
            <person name="Kalhor M.S."/>
            <person name="Jansen J."/>
            <person name="Van den Hoogen J."/>
            <person name="Gungor B."/>
            <person name="Hartog M."/>
            <person name="Hontelez J."/>
            <person name="Verver J."/>
            <person name="Yang W.-C."/>
            <person name="Schijlen E."/>
            <person name="Repin R."/>
            <person name="Schilthuizen M."/>
            <person name="Schranz E."/>
            <person name="Heidstra R."/>
            <person name="Miyata K."/>
            <person name="Fedorova E."/>
            <person name="Kohlen W."/>
            <person name="Bisseling T."/>
            <person name="Smit S."/>
            <person name="Geurts R."/>
        </authorList>
    </citation>
    <scope>NUCLEOTIDE SEQUENCE [LARGE SCALE GENOMIC DNA]</scope>
    <source>
        <strain evidence="2">cv. WU1-14</strain>
    </source>
</reference>
<dbReference type="AlphaFoldDB" id="A0A2P5DEH1"/>
<evidence type="ECO:0000313" key="2">
    <source>
        <dbReference type="Proteomes" id="UP000237105"/>
    </source>
</evidence>
<name>A0A2P5DEH1_PARAD</name>
<keyword evidence="2" id="KW-1185">Reference proteome</keyword>